<organism evidence="8 9">
    <name type="scientific">Bifidobacterium catenulatum PV20-2</name>
    <dbReference type="NCBI Taxonomy" id="1447716"/>
    <lineage>
        <taxon>Bacteria</taxon>
        <taxon>Bacillati</taxon>
        <taxon>Actinomycetota</taxon>
        <taxon>Actinomycetes</taxon>
        <taxon>Bifidobacteriales</taxon>
        <taxon>Bifidobacteriaceae</taxon>
        <taxon>Bifidobacterium</taxon>
    </lineage>
</organism>
<evidence type="ECO:0000256" key="5">
    <source>
        <dbReference type="ARBA" id="ARBA00022842"/>
    </source>
</evidence>
<dbReference type="EC" id="4.2.1.68" evidence="3"/>
<dbReference type="GO" id="GO:0000287">
    <property type="term" value="F:magnesium ion binding"/>
    <property type="evidence" value="ECO:0007669"/>
    <property type="project" value="TreeGrafter"/>
</dbReference>
<dbReference type="SUPFAM" id="SSF51604">
    <property type="entry name" value="Enolase C-terminal domain-like"/>
    <property type="match status" value="1"/>
</dbReference>
<evidence type="ECO:0000256" key="3">
    <source>
        <dbReference type="ARBA" id="ARBA00013142"/>
    </source>
</evidence>
<evidence type="ECO:0000313" key="9">
    <source>
        <dbReference type="Proteomes" id="UP000030625"/>
    </source>
</evidence>
<feature type="domain" description="Mandelate racemase/muconate lactonizing enzyme C-terminal" evidence="7">
    <location>
        <begin position="197"/>
        <end position="294"/>
    </location>
</feature>
<dbReference type="Pfam" id="PF13378">
    <property type="entry name" value="MR_MLE_C"/>
    <property type="match status" value="1"/>
</dbReference>
<dbReference type="SFLD" id="SFLDG00179">
    <property type="entry name" value="mandelate_racemase"/>
    <property type="match status" value="1"/>
</dbReference>
<evidence type="ECO:0000256" key="6">
    <source>
        <dbReference type="ARBA" id="ARBA00023239"/>
    </source>
</evidence>
<dbReference type="InterPro" id="IPR018110">
    <property type="entry name" value="Mandel_Rmase/mucon_lact_enz_CS"/>
</dbReference>
<dbReference type="GO" id="GO:0016052">
    <property type="term" value="P:carbohydrate catabolic process"/>
    <property type="evidence" value="ECO:0007669"/>
    <property type="project" value="InterPro"/>
</dbReference>
<comment type="catalytic activity">
    <reaction evidence="1">
        <text>L-fuconate = 2-dehydro-3-deoxy-L-fuconate + H2O</text>
        <dbReference type="Rhea" id="RHEA:22772"/>
        <dbReference type="ChEBI" id="CHEBI:15377"/>
        <dbReference type="ChEBI" id="CHEBI:21291"/>
        <dbReference type="ChEBI" id="CHEBI:37448"/>
        <dbReference type="EC" id="4.2.1.68"/>
    </reaction>
</comment>
<dbReference type="KEGG" id="bka:AH68_10240"/>
<dbReference type="STRING" id="1447716.AH68_10240"/>
<dbReference type="InterPro" id="IPR013342">
    <property type="entry name" value="Mandelate_racemase_C"/>
</dbReference>
<dbReference type="PANTHER" id="PTHR13794:SF58">
    <property type="entry name" value="MITOCHONDRIAL ENOLASE SUPERFAMILY MEMBER 1"/>
    <property type="match status" value="1"/>
</dbReference>
<dbReference type="InterPro" id="IPR029017">
    <property type="entry name" value="Enolase-like_N"/>
</dbReference>
<evidence type="ECO:0000259" key="7">
    <source>
        <dbReference type="SMART" id="SM00922"/>
    </source>
</evidence>
<dbReference type="InterPro" id="IPR036849">
    <property type="entry name" value="Enolase-like_C_sf"/>
</dbReference>
<accession>A0A0A7I4R7</accession>
<dbReference type="InterPro" id="IPR013341">
    <property type="entry name" value="Mandelate_racemase_N_dom"/>
</dbReference>
<name>A0A0A7I4R7_9BIFI</name>
<keyword evidence="4" id="KW-0479">Metal-binding</keyword>
<dbReference type="PANTHER" id="PTHR13794">
    <property type="entry name" value="ENOLASE SUPERFAMILY, MANDELATE RACEMASE"/>
    <property type="match status" value="1"/>
</dbReference>
<dbReference type="EMBL" id="CP007456">
    <property type="protein sequence ID" value="AIZ15347.1"/>
    <property type="molecule type" value="Genomic_DNA"/>
</dbReference>
<proteinExistence type="predicted"/>
<evidence type="ECO:0000256" key="2">
    <source>
        <dbReference type="ARBA" id="ARBA00001946"/>
    </source>
</evidence>
<dbReference type="InterPro" id="IPR034610">
    <property type="entry name" value="L-fuconate_dehydratase"/>
</dbReference>
<dbReference type="Proteomes" id="UP000030625">
    <property type="component" value="Chromosome"/>
</dbReference>
<dbReference type="SFLD" id="SFLDF00111">
    <property type="entry name" value="L-fuconate_dehydratase"/>
    <property type="match status" value="1"/>
</dbReference>
<dbReference type="GO" id="GO:0009063">
    <property type="term" value="P:amino acid catabolic process"/>
    <property type="evidence" value="ECO:0007669"/>
    <property type="project" value="InterPro"/>
</dbReference>
<gene>
    <name evidence="8" type="ORF">AH68_10240</name>
</gene>
<comment type="cofactor">
    <cofactor evidence="2">
        <name>Mg(2+)</name>
        <dbReference type="ChEBI" id="CHEBI:18420"/>
    </cofactor>
</comment>
<sequence length="425" mass="47249">MSVITKVTTYDFRFPTSATFSGSDAMNPDPDYSSAYVVIATDAGDSGNGFVFTIGRGNDVVVRAIDSMSETLIGRNVEELLDNMRLAWDLFVRDSQLRWLGPEKGVEHMAIGAVLSALWDLKAKRAGKPLWLLLSEMEPEELVATLDFRYLTDALTPQEAIEILRAAQEGKAERIAHLKEVGYPGYSTAAGWLGYSDEKMVRLAKQETEVMGFKQIKLKVGQNLEDDLRRLKLAREAVGPDIAIAVDANQVWDVPQAIEWIGKFNDYDLAWVEEPTCPDDVLGHAAIQKAIDPIPVATGEQMQNRVMYKQYLQAGSFKVMQIDATRVAGPQEIVLEYLLAKKFGVKVCPHAGGVGLCEAISQLAMFDYVSVSGEMEDRVVEYVDNQHEYFVHPTVIKNGRYVAPLAPGNGTEMKLDECMKYLHKD</sequence>
<evidence type="ECO:0000256" key="1">
    <source>
        <dbReference type="ARBA" id="ARBA00001737"/>
    </source>
</evidence>
<dbReference type="AlphaFoldDB" id="A0A0A7I4R7"/>
<keyword evidence="6" id="KW-0456">Lyase</keyword>
<dbReference type="SMART" id="SM00922">
    <property type="entry name" value="MR_MLE"/>
    <property type="match status" value="1"/>
</dbReference>
<dbReference type="InterPro" id="IPR029065">
    <property type="entry name" value="Enolase_C-like"/>
</dbReference>
<dbReference type="InterPro" id="IPR046945">
    <property type="entry name" value="RHMD-like"/>
</dbReference>
<dbReference type="HOGENOM" id="CLU_030273_2_0_11"/>
<dbReference type="Gene3D" id="3.30.390.10">
    <property type="entry name" value="Enolase-like, N-terminal domain"/>
    <property type="match status" value="1"/>
</dbReference>
<evidence type="ECO:0000313" key="8">
    <source>
        <dbReference type="EMBL" id="AIZ15347.1"/>
    </source>
</evidence>
<dbReference type="Gene3D" id="3.20.20.120">
    <property type="entry name" value="Enolase-like C-terminal domain"/>
    <property type="match status" value="1"/>
</dbReference>
<dbReference type="PROSITE" id="PS00909">
    <property type="entry name" value="MR_MLE_2"/>
    <property type="match status" value="1"/>
</dbReference>
<dbReference type="RefSeq" id="WP_033501881.1">
    <property type="nucleotide sequence ID" value="NZ_CP007456.1"/>
</dbReference>
<evidence type="ECO:0000256" key="4">
    <source>
        <dbReference type="ARBA" id="ARBA00022723"/>
    </source>
</evidence>
<reference evidence="8 9" key="1">
    <citation type="journal article" date="2015" name="Genome Announc.">
        <title>Complete and Assembled Genome Sequence of Bifidobacterium kashiwanohense PV20-2, Isolated from the Feces of an Anemic Kenyan Infant.</title>
        <authorList>
            <person name="Vazquez-Gutierrez P."/>
            <person name="Lacroix C."/>
            <person name="Chassard C."/>
            <person name="Klumpp J."/>
            <person name="Jans C."/>
            <person name="Stevens M.J."/>
        </authorList>
    </citation>
    <scope>NUCLEOTIDE SEQUENCE [LARGE SCALE GENOMIC DNA]</scope>
    <source>
        <strain evidence="8 9">PV20-2</strain>
    </source>
</reference>
<dbReference type="SFLD" id="SFLDS00001">
    <property type="entry name" value="Enolase"/>
    <property type="match status" value="1"/>
</dbReference>
<protein>
    <recommendedName>
        <fullName evidence="3">L-fuconate dehydratase</fullName>
        <ecNumber evidence="3">4.2.1.68</ecNumber>
    </recommendedName>
</protein>
<dbReference type="GO" id="GO:0050023">
    <property type="term" value="F:L-fuconate dehydratase activity"/>
    <property type="evidence" value="ECO:0007669"/>
    <property type="project" value="UniProtKB-EC"/>
</dbReference>
<dbReference type="Pfam" id="PF02746">
    <property type="entry name" value="MR_MLE_N"/>
    <property type="match status" value="1"/>
</dbReference>
<keyword evidence="5" id="KW-0460">Magnesium</keyword>
<dbReference type="OrthoDB" id="3725747at2"/>
<dbReference type="SUPFAM" id="SSF54826">
    <property type="entry name" value="Enolase N-terminal domain-like"/>
    <property type="match status" value="1"/>
</dbReference>